<evidence type="ECO:0000256" key="4">
    <source>
        <dbReference type="ARBA" id="ARBA00022475"/>
    </source>
</evidence>
<keyword evidence="5" id="KW-0547">Nucleotide-binding</keyword>
<keyword evidence="4" id="KW-1003">Cell membrane</keyword>
<dbReference type="InterPro" id="IPR050388">
    <property type="entry name" value="ABC_Ni/Peptide_Import"/>
</dbReference>
<reference evidence="9 10" key="1">
    <citation type="submission" date="2024-03" db="EMBL/GenBank/DDBJ databases">
        <title>High-quality draft genome sequencing of Tistrella sp. BH-R2-4.</title>
        <authorList>
            <person name="Dong C."/>
        </authorList>
    </citation>
    <scope>NUCLEOTIDE SEQUENCE [LARGE SCALE GENOMIC DNA]</scope>
    <source>
        <strain evidence="9 10">BH-R2-4</strain>
    </source>
</reference>
<dbReference type="NCBIfam" id="TIGR01727">
    <property type="entry name" value="oligo_HPY"/>
    <property type="match status" value="1"/>
</dbReference>
<protein>
    <submittedName>
        <fullName evidence="9">ABC transporter ATP-binding protein</fullName>
    </submittedName>
</protein>
<dbReference type="PANTHER" id="PTHR43297:SF2">
    <property type="entry name" value="DIPEPTIDE TRANSPORT ATP-BINDING PROTEIN DPPD"/>
    <property type="match status" value="1"/>
</dbReference>
<keyword evidence="3" id="KW-0813">Transport</keyword>
<dbReference type="InterPro" id="IPR003593">
    <property type="entry name" value="AAA+_ATPase"/>
</dbReference>
<proteinExistence type="inferred from homology"/>
<evidence type="ECO:0000256" key="6">
    <source>
        <dbReference type="ARBA" id="ARBA00022840"/>
    </source>
</evidence>
<comment type="similarity">
    <text evidence="2">Belongs to the ABC transporter superfamily.</text>
</comment>
<accession>A0ABU9YP35</accession>
<dbReference type="Pfam" id="PF08352">
    <property type="entry name" value="oligo_HPY"/>
    <property type="match status" value="1"/>
</dbReference>
<keyword evidence="6 9" id="KW-0067">ATP-binding</keyword>
<keyword evidence="7" id="KW-0472">Membrane</keyword>
<comment type="caution">
    <text evidence="9">The sequence shown here is derived from an EMBL/GenBank/DDBJ whole genome shotgun (WGS) entry which is preliminary data.</text>
</comment>
<evidence type="ECO:0000256" key="7">
    <source>
        <dbReference type="ARBA" id="ARBA00023136"/>
    </source>
</evidence>
<dbReference type="Gene3D" id="3.40.50.300">
    <property type="entry name" value="P-loop containing nucleotide triphosphate hydrolases"/>
    <property type="match status" value="1"/>
</dbReference>
<evidence type="ECO:0000259" key="8">
    <source>
        <dbReference type="PROSITE" id="PS50893"/>
    </source>
</evidence>
<dbReference type="PANTHER" id="PTHR43297">
    <property type="entry name" value="OLIGOPEPTIDE TRANSPORT ATP-BINDING PROTEIN APPD"/>
    <property type="match status" value="1"/>
</dbReference>
<dbReference type="CDD" id="cd03257">
    <property type="entry name" value="ABC_NikE_OppD_transporters"/>
    <property type="match status" value="1"/>
</dbReference>
<evidence type="ECO:0000256" key="1">
    <source>
        <dbReference type="ARBA" id="ARBA00004417"/>
    </source>
</evidence>
<evidence type="ECO:0000256" key="5">
    <source>
        <dbReference type="ARBA" id="ARBA00022741"/>
    </source>
</evidence>
<dbReference type="SUPFAM" id="SSF52540">
    <property type="entry name" value="P-loop containing nucleoside triphosphate hydrolases"/>
    <property type="match status" value="1"/>
</dbReference>
<dbReference type="InterPro" id="IPR013563">
    <property type="entry name" value="Oligopep_ABC_C"/>
</dbReference>
<comment type="subcellular location">
    <subcellularLocation>
        <location evidence="1">Cell inner membrane</location>
        <topology evidence="1">Peripheral membrane protein</topology>
    </subcellularLocation>
</comment>
<dbReference type="Pfam" id="PF00005">
    <property type="entry name" value="ABC_tran"/>
    <property type="match status" value="1"/>
</dbReference>
<dbReference type="SMART" id="SM00382">
    <property type="entry name" value="AAA"/>
    <property type="match status" value="1"/>
</dbReference>
<name>A0ABU9YP35_9PROT</name>
<dbReference type="GO" id="GO:0005524">
    <property type="term" value="F:ATP binding"/>
    <property type="evidence" value="ECO:0007669"/>
    <property type="project" value="UniProtKB-KW"/>
</dbReference>
<dbReference type="InterPro" id="IPR017871">
    <property type="entry name" value="ABC_transporter-like_CS"/>
</dbReference>
<dbReference type="Proteomes" id="UP001413721">
    <property type="component" value="Unassembled WGS sequence"/>
</dbReference>
<dbReference type="InterPro" id="IPR027417">
    <property type="entry name" value="P-loop_NTPase"/>
</dbReference>
<feature type="domain" description="ABC transporter" evidence="8">
    <location>
        <begin position="24"/>
        <end position="276"/>
    </location>
</feature>
<evidence type="ECO:0000313" key="10">
    <source>
        <dbReference type="Proteomes" id="UP001413721"/>
    </source>
</evidence>
<dbReference type="PROSITE" id="PS50893">
    <property type="entry name" value="ABC_TRANSPORTER_2"/>
    <property type="match status" value="1"/>
</dbReference>
<evidence type="ECO:0000313" key="9">
    <source>
        <dbReference type="EMBL" id="MEN2990582.1"/>
    </source>
</evidence>
<evidence type="ECO:0000256" key="3">
    <source>
        <dbReference type="ARBA" id="ARBA00022448"/>
    </source>
</evidence>
<organism evidence="9 10">
    <name type="scientific">Tistrella arctica</name>
    <dbReference type="NCBI Taxonomy" id="3133430"/>
    <lineage>
        <taxon>Bacteria</taxon>
        <taxon>Pseudomonadati</taxon>
        <taxon>Pseudomonadota</taxon>
        <taxon>Alphaproteobacteria</taxon>
        <taxon>Geminicoccales</taxon>
        <taxon>Geminicoccaceae</taxon>
        <taxon>Tistrella</taxon>
    </lineage>
</organism>
<dbReference type="PROSITE" id="PS00211">
    <property type="entry name" value="ABC_TRANSPORTER_1"/>
    <property type="match status" value="1"/>
</dbReference>
<sequence length="354" mass="37301">MTAAMAVPDQMTAGTGQGAGAPVLEIDGLTVTLDQGRGRAPVPVLENLGVSVAAGRTVALVGESGCGKSMTALAIMGLLPEGFRIAGGHIRLAGEDITHAPGRRLRRLRGNAMSMIFQEPMTALNPVYTVGDQIGEALSLHQGLGRSEARARAIEMLRAVQIPAAESRVDNYPHQMSGGMRQRVMIAMALACRPKLLIADEPTTALDVTVQAQVFDLLKRLQAENDTAIVMITHDLAAVADMADEVAVLYAGRCIERGPVATMLERPGHPYTRGLIACVPHLKLGAAAAAEPEMLDDIPGLVPPLGQRAAACCFAPRCRHAALACTTRPQPPLEAVSAGSRHAVSCWRREEIGA</sequence>
<gene>
    <name evidence="9" type="ORF">WG926_19875</name>
</gene>
<evidence type="ECO:0000256" key="2">
    <source>
        <dbReference type="ARBA" id="ARBA00005417"/>
    </source>
</evidence>
<dbReference type="EMBL" id="JBBKTW010000007">
    <property type="protein sequence ID" value="MEN2990582.1"/>
    <property type="molecule type" value="Genomic_DNA"/>
</dbReference>
<keyword evidence="10" id="KW-1185">Reference proteome</keyword>
<dbReference type="InterPro" id="IPR003439">
    <property type="entry name" value="ABC_transporter-like_ATP-bd"/>
</dbReference>